<keyword evidence="6" id="KW-0227">DNA damage</keyword>
<dbReference type="AlphaFoldDB" id="D5C3F8"/>
<keyword evidence="21" id="KW-1185">Reference proteome</keyword>
<sequence>MILQVAAGAIFNGQGQVLLSKRPPHVHQGNLWEFPGGKLNPGESVAQALSRELWEELGIRVLQARPLLQVHHDYPDRSVRLHTWRVDRFSGEARGQEGQPVEWVWPADLSSYPFPAANQPIVAAVRLPPTYLITGEPIGDPAVFLDRLLQSLRAGVRLVQLRAKNLSPLHYQTLARAARRLCLEHGAILLLNTSPAQAVELGADGVHLTSDRLMCLSRRPLAADRWVAASCHNPDQLAHAARIGVDFAVLGPVLETLSHPQASPLGWERFQTLVAQVPFPVYALGGMGLEHLEEAWYCGAQGIAAIRGLWSPPLRVSS</sequence>
<evidence type="ECO:0000256" key="5">
    <source>
        <dbReference type="ARBA" id="ARBA00022723"/>
    </source>
</evidence>
<dbReference type="GO" id="GO:0035539">
    <property type="term" value="F:8-oxo-7,8-dihydrodeoxyguanosine triphosphate pyrophosphatase activity"/>
    <property type="evidence" value="ECO:0007669"/>
    <property type="project" value="UniProtKB-EC"/>
</dbReference>
<dbReference type="RefSeq" id="WP_013034714.1">
    <property type="nucleotide sequence ID" value="NC_013960.1"/>
</dbReference>
<keyword evidence="4" id="KW-0235">DNA replication</keyword>
<dbReference type="Gene3D" id="3.90.79.10">
    <property type="entry name" value="Nucleoside Triphosphate Pyrophosphohydrolase"/>
    <property type="match status" value="1"/>
</dbReference>
<evidence type="ECO:0000256" key="6">
    <source>
        <dbReference type="ARBA" id="ARBA00022763"/>
    </source>
</evidence>
<dbReference type="NCBIfam" id="TIGR00586">
    <property type="entry name" value="mutt"/>
    <property type="match status" value="1"/>
</dbReference>
<dbReference type="eggNOG" id="COG0494">
    <property type="taxonomic scope" value="Bacteria"/>
</dbReference>
<keyword evidence="8 18" id="KW-0460">Magnesium</keyword>
<dbReference type="FunFam" id="3.90.79.10:FF:000014">
    <property type="entry name" value="8-oxo-dGTP diphosphatase MutT"/>
    <property type="match status" value="1"/>
</dbReference>
<dbReference type="GO" id="GO:0044715">
    <property type="term" value="F:8-oxo-dGDP phosphatase activity"/>
    <property type="evidence" value="ECO:0007669"/>
    <property type="project" value="TreeGrafter"/>
</dbReference>
<dbReference type="PRINTS" id="PR00502">
    <property type="entry name" value="NUDIXFAMILY"/>
</dbReference>
<dbReference type="EMBL" id="CP001798">
    <property type="protein sequence ID" value="ADE16865.1"/>
    <property type="molecule type" value="Genomic_DNA"/>
</dbReference>
<evidence type="ECO:0000256" key="4">
    <source>
        <dbReference type="ARBA" id="ARBA00022705"/>
    </source>
</evidence>
<dbReference type="CDD" id="cd00564">
    <property type="entry name" value="TMP_TenI"/>
    <property type="match status" value="1"/>
</dbReference>
<proteinExistence type="inferred from homology"/>
<dbReference type="eggNOG" id="COG0352">
    <property type="taxonomic scope" value="Bacteria"/>
</dbReference>
<dbReference type="PROSITE" id="PS51462">
    <property type="entry name" value="NUDIX"/>
    <property type="match status" value="1"/>
</dbReference>
<dbReference type="SUPFAM" id="SSF51391">
    <property type="entry name" value="Thiamin phosphate synthase"/>
    <property type="match status" value="1"/>
</dbReference>
<reference evidence="21" key="1">
    <citation type="submission" date="2010-04" db="EMBL/GenBank/DDBJ databases">
        <title>Complete genome sequence of Nitrosococcus halophilus Nc4, a salt-adapted, aerobic obligate ammonia-oxidizing sulfur purple bacterium.</title>
        <authorList>
            <consortium name="US DOE Joint Genome Institute"/>
            <person name="Campbell M.A."/>
            <person name="Malfatti S.A."/>
            <person name="Chain P.S.G."/>
            <person name="Heidelberg J.F."/>
            <person name="Ward B.B."/>
            <person name="Klotz M.G."/>
        </authorList>
    </citation>
    <scope>NUCLEOTIDE SEQUENCE [LARGE SCALE GENOMIC DNA]</scope>
    <source>
        <strain evidence="21">Nc4</strain>
    </source>
</reference>
<dbReference type="Pfam" id="PF02581">
    <property type="entry name" value="TMP-TENI"/>
    <property type="match status" value="1"/>
</dbReference>
<keyword evidence="3" id="KW-0515">Mutator protein</keyword>
<name>D5C3F8_NITHN</name>
<dbReference type="GO" id="GO:0009228">
    <property type="term" value="P:thiamine biosynthetic process"/>
    <property type="evidence" value="ECO:0007669"/>
    <property type="project" value="UniProtKB-KW"/>
</dbReference>
<feature type="binding site" evidence="18">
    <location>
        <position position="36"/>
    </location>
    <ligand>
        <name>Mg(2+)</name>
        <dbReference type="ChEBI" id="CHEBI:18420"/>
    </ligand>
</feature>
<dbReference type="GO" id="GO:0008413">
    <property type="term" value="F:8-oxo-7,8-dihydroguanosine triphosphate pyrophosphatase activity"/>
    <property type="evidence" value="ECO:0007669"/>
    <property type="project" value="InterPro"/>
</dbReference>
<evidence type="ECO:0000256" key="18">
    <source>
        <dbReference type="PIRSR" id="PIRSR603561-2"/>
    </source>
</evidence>
<comment type="catalytic activity">
    <reaction evidence="10">
        <text>8-oxo-dGTP + H2O = 8-oxo-dGMP + diphosphate + H(+)</text>
        <dbReference type="Rhea" id="RHEA:31575"/>
        <dbReference type="ChEBI" id="CHEBI:15377"/>
        <dbReference type="ChEBI" id="CHEBI:15378"/>
        <dbReference type="ChEBI" id="CHEBI:33019"/>
        <dbReference type="ChEBI" id="CHEBI:63224"/>
        <dbReference type="ChEBI" id="CHEBI:77896"/>
        <dbReference type="EC" id="3.6.1.55"/>
    </reaction>
</comment>
<feature type="binding site" evidence="17">
    <location>
        <position position="27"/>
    </location>
    <ligand>
        <name>8-oxo-dGTP</name>
        <dbReference type="ChEBI" id="CHEBI:77896"/>
    </ligand>
</feature>
<dbReference type="Gene3D" id="3.20.20.70">
    <property type="entry name" value="Aldolase class I"/>
    <property type="match status" value="1"/>
</dbReference>
<dbReference type="InterPro" id="IPR003561">
    <property type="entry name" value="Mutator_MutT"/>
</dbReference>
<evidence type="ECO:0000256" key="3">
    <source>
        <dbReference type="ARBA" id="ARBA00022457"/>
    </source>
</evidence>
<evidence type="ECO:0000256" key="9">
    <source>
        <dbReference type="ARBA" id="ARBA00023204"/>
    </source>
</evidence>
<dbReference type="InterPro" id="IPR015797">
    <property type="entry name" value="NUDIX_hydrolase-like_dom_sf"/>
</dbReference>
<keyword evidence="7" id="KW-0378">Hydrolase</keyword>
<dbReference type="NCBIfam" id="NF006530">
    <property type="entry name" value="PRK08999.1"/>
    <property type="match status" value="1"/>
</dbReference>
<dbReference type="GO" id="GO:0044716">
    <property type="term" value="F:8-oxo-GDP phosphatase activity"/>
    <property type="evidence" value="ECO:0007669"/>
    <property type="project" value="TreeGrafter"/>
</dbReference>
<feature type="domain" description="Nudix hydrolase" evidence="19">
    <location>
        <begin position="1"/>
        <end position="127"/>
    </location>
</feature>
<evidence type="ECO:0000256" key="17">
    <source>
        <dbReference type="PIRSR" id="PIRSR603561-1"/>
    </source>
</evidence>
<dbReference type="InterPro" id="IPR020084">
    <property type="entry name" value="NUDIX_hydrolase_CS"/>
</dbReference>
<evidence type="ECO:0000256" key="13">
    <source>
        <dbReference type="ARBA" id="ARBA00040794"/>
    </source>
</evidence>
<evidence type="ECO:0000259" key="19">
    <source>
        <dbReference type="PROSITE" id="PS51462"/>
    </source>
</evidence>
<dbReference type="InterPro" id="IPR022998">
    <property type="entry name" value="ThiamineP_synth_TenI"/>
</dbReference>
<evidence type="ECO:0000256" key="8">
    <source>
        <dbReference type="ARBA" id="ARBA00022842"/>
    </source>
</evidence>
<keyword evidence="9" id="KW-0234">DNA repair</keyword>
<evidence type="ECO:0000256" key="14">
    <source>
        <dbReference type="ARBA" id="ARBA00041592"/>
    </source>
</evidence>
<dbReference type="GO" id="GO:0046872">
    <property type="term" value="F:metal ion binding"/>
    <property type="evidence" value="ECO:0007669"/>
    <property type="project" value="UniProtKB-KW"/>
</dbReference>
<dbReference type="PROSITE" id="PS00893">
    <property type="entry name" value="NUDIX_BOX"/>
    <property type="match status" value="1"/>
</dbReference>
<comment type="similarity">
    <text evidence="2">Belongs to the Nudix hydrolase family.</text>
</comment>
<dbReference type="InterPro" id="IPR020476">
    <property type="entry name" value="Nudix_hydrolase"/>
</dbReference>
<dbReference type="InterPro" id="IPR036206">
    <property type="entry name" value="ThiamineP_synth_sf"/>
</dbReference>
<dbReference type="GO" id="GO:0006260">
    <property type="term" value="P:DNA replication"/>
    <property type="evidence" value="ECO:0007669"/>
    <property type="project" value="UniProtKB-KW"/>
</dbReference>
<evidence type="ECO:0000256" key="1">
    <source>
        <dbReference type="ARBA" id="ARBA00001946"/>
    </source>
</evidence>
<dbReference type="Proteomes" id="UP000001844">
    <property type="component" value="Chromosome"/>
</dbReference>
<keyword evidence="5 18" id="KW-0479">Metal-binding</keyword>
<evidence type="ECO:0000313" key="21">
    <source>
        <dbReference type="Proteomes" id="UP000001844"/>
    </source>
</evidence>
<feature type="binding site" evidence="18">
    <location>
        <position position="56"/>
    </location>
    <ligand>
        <name>Mg(2+)</name>
        <dbReference type="ChEBI" id="CHEBI:18420"/>
    </ligand>
</feature>
<evidence type="ECO:0000256" key="12">
    <source>
        <dbReference type="ARBA" id="ARBA00038905"/>
    </source>
</evidence>
<evidence type="ECO:0000256" key="11">
    <source>
        <dbReference type="ARBA" id="ARBA00036904"/>
    </source>
</evidence>
<feature type="binding site" evidence="17">
    <location>
        <position position="118"/>
    </location>
    <ligand>
        <name>8-oxo-dGTP</name>
        <dbReference type="ChEBI" id="CHEBI:77896"/>
    </ligand>
</feature>
<dbReference type="HOGENOM" id="CLU_076087_0_0_6"/>
<accession>D5C3F8</accession>
<dbReference type="InterPro" id="IPR000086">
    <property type="entry name" value="NUDIX_hydrolase_dom"/>
</dbReference>
<organism evidence="20 21">
    <name type="scientific">Nitrosococcus halophilus (strain Nc4)</name>
    <dbReference type="NCBI Taxonomy" id="472759"/>
    <lineage>
        <taxon>Bacteria</taxon>
        <taxon>Pseudomonadati</taxon>
        <taxon>Pseudomonadota</taxon>
        <taxon>Gammaproteobacteria</taxon>
        <taxon>Chromatiales</taxon>
        <taxon>Chromatiaceae</taxon>
        <taxon>Nitrosococcus</taxon>
    </lineage>
</organism>
<dbReference type="KEGG" id="nhl:Nhal_3853"/>
<gene>
    <name evidence="20" type="ordered locus">Nhal_3853</name>
</gene>
<comment type="catalytic activity">
    <reaction evidence="11">
        <text>8-oxo-GTP + H2O = 8-oxo-GMP + diphosphate + H(+)</text>
        <dbReference type="Rhea" id="RHEA:67616"/>
        <dbReference type="ChEBI" id="CHEBI:15377"/>
        <dbReference type="ChEBI" id="CHEBI:15378"/>
        <dbReference type="ChEBI" id="CHEBI:33019"/>
        <dbReference type="ChEBI" id="CHEBI:143553"/>
        <dbReference type="ChEBI" id="CHEBI:145694"/>
    </reaction>
</comment>
<dbReference type="GO" id="GO:0006281">
    <property type="term" value="P:DNA repair"/>
    <property type="evidence" value="ECO:0007669"/>
    <property type="project" value="UniProtKB-KW"/>
</dbReference>
<dbReference type="STRING" id="472759.Nhal_3853"/>
<dbReference type="Pfam" id="PF14815">
    <property type="entry name" value="NUDIX_4"/>
    <property type="match status" value="1"/>
</dbReference>
<protein>
    <recommendedName>
        <fullName evidence="13">8-oxo-dGTP diphosphatase</fullName>
        <ecNumber evidence="12">3.6.1.55</ecNumber>
    </recommendedName>
    <alternativeName>
        <fullName evidence="16">7,8-dihydro-8-oxoguanine-triphosphatase</fullName>
    </alternativeName>
    <alternativeName>
        <fullName evidence="15">Mutator protein MutT</fullName>
    </alternativeName>
    <alternativeName>
        <fullName evidence="14">dGTP pyrophosphohydrolase</fullName>
    </alternativeName>
</protein>
<dbReference type="CDD" id="cd03425">
    <property type="entry name" value="NUDIX_MutT_NudA_like"/>
    <property type="match status" value="1"/>
</dbReference>
<feature type="binding site" evidence="17">
    <location>
        <position position="22"/>
    </location>
    <ligand>
        <name>8-oxo-dGTP</name>
        <dbReference type="ChEBI" id="CHEBI:77896"/>
    </ligand>
</feature>
<evidence type="ECO:0000256" key="2">
    <source>
        <dbReference type="ARBA" id="ARBA00005582"/>
    </source>
</evidence>
<feature type="binding site" evidence="17">
    <location>
        <begin position="33"/>
        <end position="36"/>
    </location>
    <ligand>
        <name>8-oxo-dGTP</name>
        <dbReference type="ChEBI" id="CHEBI:77896"/>
    </ligand>
</feature>
<evidence type="ECO:0000256" key="15">
    <source>
        <dbReference type="ARBA" id="ARBA00041979"/>
    </source>
</evidence>
<evidence type="ECO:0000256" key="10">
    <source>
        <dbReference type="ARBA" id="ARBA00035861"/>
    </source>
</evidence>
<dbReference type="InterPro" id="IPR029119">
    <property type="entry name" value="MutY_C"/>
</dbReference>
<evidence type="ECO:0000256" key="16">
    <source>
        <dbReference type="ARBA" id="ARBA00042798"/>
    </source>
</evidence>
<comment type="cofactor">
    <cofactor evidence="1 18">
        <name>Mg(2+)</name>
        <dbReference type="ChEBI" id="CHEBI:18420"/>
    </cofactor>
</comment>
<dbReference type="PANTHER" id="PTHR47707:SF1">
    <property type="entry name" value="NUDIX HYDROLASE FAMILY PROTEIN"/>
    <property type="match status" value="1"/>
</dbReference>
<evidence type="ECO:0000313" key="20">
    <source>
        <dbReference type="EMBL" id="ADE16865.1"/>
    </source>
</evidence>
<dbReference type="PANTHER" id="PTHR47707">
    <property type="entry name" value="8-OXO-DGTP DIPHOSPHATASE"/>
    <property type="match status" value="1"/>
</dbReference>
<dbReference type="SUPFAM" id="SSF55811">
    <property type="entry name" value="Nudix"/>
    <property type="match status" value="1"/>
</dbReference>
<dbReference type="OrthoDB" id="9810648at2"/>
<evidence type="ECO:0000256" key="7">
    <source>
        <dbReference type="ARBA" id="ARBA00022801"/>
    </source>
</evidence>
<dbReference type="InterPro" id="IPR013785">
    <property type="entry name" value="Aldolase_TIM"/>
</dbReference>
<dbReference type="InterPro" id="IPR047127">
    <property type="entry name" value="MutT-like"/>
</dbReference>
<dbReference type="EC" id="3.6.1.55" evidence="12"/>